<dbReference type="EMBL" id="JBHSXS010000004">
    <property type="protein sequence ID" value="MFC6880077.1"/>
    <property type="molecule type" value="Genomic_DNA"/>
</dbReference>
<evidence type="ECO:0000313" key="2">
    <source>
        <dbReference type="Proteomes" id="UP001596380"/>
    </source>
</evidence>
<gene>
    <name evidence="1" type="ORF">ACFQKB_09905</name>
</gene>
<dbReference type="InterPro" id="IPR025851">
    <property type="entry name" value="SUKH-4"/>
</dbReference>
<dbReference type="Pfam" id="PF14435">
    <property type="entry name" value="SUKH-4"/>
    <property type="match status" value="1"/>
</dbReference>
<accession>A0ABW2CF67</accession>
<organism evidence="1 2">
    <name type="scientific">Actinomadura yumaensis</name>
    <dbReference type="NCBI Taxonomy" id="111807"/>
    <lineage>
        <taxon>Bacteria</taxon>
        <taxon>Bacillati</taxon>
        <taxon>Actinomycetota</taxon>
        <taxon>Actinomycetes</taxon>
        <taxon>Streptosporangiales</taxon>
        <taxon>Thermomonosporaceae</taxon>
        <taxon>Actinomadura</taxon>
    </lineage>
</organism>
<proteinExistence type="predicted"/>
<dbReference type="Proteomes" id="UP001596380">
    <property type="component" value="Unassembled WGS sequence"/>
</dbReference>
<dbReference type="RefSeq" id="WP_160820584.1">
    <property type="nucleotide sequence ID" value="NZ_JBHSXE010000001.1"/>
</dbReference>
<name>A0ABW2CF67_9ACTN</name>
<keyword evidence="2" id="KW-1185">Reference proteome</keyword>
<sequence>MPDRLTHDALVEVFGEDAVARVAPGAVPAGITDEAARAFLTEVGVPTSTTAEFIVFDKHVPDGPLPLRESPFVTEHGWTVPPSLADAYLLGDAYGSVFVTIALDGATGRVYAISEAEPDPYLMNSDLESLVYFAYVLERDRELYTEEHFDEHEADYEGTGSDPFQEAARLTERAWREHDPAAFEVPEGEIMKVWPNVLDDIASGTFG</sequence>
<comment type="caution">
    <text evidence="1">The sequence shown here is derived from an EMBL/GenBank/DDBJ whole genome shotgun (WGS) entry which is preliminary data.</text>
</comment>
<evidence type="ECO:0000313" key="1">
    <source>
        <dbReference type="EMBL" id="MFC6880077.1"/>
    </source>
</evidence>
<protein>
    <submittedName>
        <fullName evidence="1">SUKH-4 family immunity protein</fullName>
    </submittedName>
</protein>
<reference evidence="2" key="1">
    <citation type="journal article" date="2019" name="Int. J. Syst. Evol. Microbiol.">
        <title>The Global Catalogue of Microorganisms (GCM) 10K type strain sequencing project: providing services to taxonomists for standard genome sequencing and annotation.</title>
        <authorList>
            <consortium name="The Broad Institute Genomics Platform"/>
            <consortium name="The Broad Institute Genome Sequencing Center for Infectious Disease"/>
            <person name="Wu L."/>
            <person name="Ma J."/>
        </authorList>
    </citation>
    <scope>NUCLEOTIDE SEQUENCE [LARGE SCALE GENOMIC DNA]</scope>
    <source>
        <strain evidence="2">JCM 3369</strain>
    </source>
</reference>